<dbReference type="InterPro" id="IPR020846">
    <property type="entry name" value="MFS_dom"/>
</dbReference>
<feature type="transmembrane region" description="Helical" evidence="5">
    <location>
        <begin position="485"/>
        <end position="513"/>
    </location>
</feature>
<feature type="transmembrane region" description="Helical" evidence="5">
    <location>
        <begin position="219"/>
        <end position="243"/>
    </location>
</feature>
<feature type="transmembrane region" description="Helical" evidence="5">
    <location>
        <begin position="255"/>
        <end position="274"/>
    </location>
</feature>
<dbReference type="Proteomes" id="UP000237438">
    <property type="component" value="Unassembled WGS sequence"/>
</dbReference>
<keyword evidence="8" id="KW-1185">Reference proteome</keyword>
<comment type="caution">
    <text evidence="7">The sequence shown here is derived from an EMBL/GenBank/DDBJ whole genome shotgun (WGS) entry which is preliminary data.</text>
</comment>
<feature type="transmembrane region" description="Helical" evidence="5">
    <location>
        <begin position="525"/>
        <end position="544"/>
    </location>
</feature>
<feature type="transmembrane region" description="Helical" evidence="5">
    <location>
        <begin position="195"/>
        <end position="213"/>
    </location>
</feature>
<comment type="subcellular location">
    <subcellularLocation>
        <location evidence="1">Membrane</location>
        <topology evidence="1">Multi-pass membrane protein</topology>
    </subcellularLocation>
</comment>
<evidence type="ECO:0000256" key="3">
    <source>
        <dbReference type="ARBA" id="ARBA00022989"/>
    </source>
</evidence>
<dbReference type="OrthoDB" id="419537at2759"/>
<evidence type="ECO:0000256" key="2">
    <source>
        <dbReference type="ARBA" id="ARBA00022692"/>
    </source>
</evidence>
<accession>A0A2S4PYW8</accession>
<reference evidence="7 8" key="1">
    <citation type="submission" date="2017-10" db="EMBL/GenBank/DDBJ databases">
        <title>Development of genomic resources for the powdery mildew, Erysiphe pulchra.</title>
        <authorList>
            <person name="Wadl P.A."/>
            <person name="Mack B.M."/>
            <person name="Moore G."/>
            <person name="Beltz S.B."/>
        </authorList>
    </citation>
    <scope>NUCLEOTIDE SEQUENCE [LARGE SCALE GENOMIC DNA]</scope>
    <source>
        <strain evidence="7">Cflorida</strain>
    </source>
</reference>
<dbReference type="AlphaFoldDB" id="A0A2S4PYW8"/>
<feature type="transmembrane region" description="Helical" evidence="5">
    <location>
        <begin position="286"/>
        <end position="309"/>
    </location>
</feature>
<protein>
    <recommendedName>
        <fullName evidence="6">Major facilitator superfamily (MFS) profile domain-containing protein</fullName>
    </recommendedName>
</protein>
<keyword evidence="4 5" id="KW-0472">Membrane</keyword>
<evidence type="ECO:0000256" key="1">
    <source>
        <dbReference type="ARBA" id="ARBA00004141"/>
    </source>
</evidence>
<dbReference type="InterPro" id="IPR011701">
    <property type="entry name" value="MFS"/>
</dbReference>
<feature type="transmembrane region" description="Helical" evidence="5">
    <location>
        <begin position="430"/>
        <end position="452"/>
    </location>
</feature>
<evidence type="ECO:0000256" key="4">
    <source>
        <dbReference type="ARBA" id="ARBA00023136"/>
    </source>
</evidence>
<dbReference type="PROSITE" id="PS50850">
    <property type="entry name" value="MFS"/>
    <property type="match status" value="1"/>
</dbReference>
<sequence>MNDSTSRDNPEDERTCLLPVHDPEARPGIHFLSDDSTIENTEEESKNFADESQSLLYRTNVIQTGGSLGPESQTCAMFTDSQIYGTIRDRVRKPSNTSSLKRVETIQSIRLKSNSPYLAGISVNRFWLIFAVSLISFFIAIFDSTIMVSSHPVITSYFESSNSASWLSTTFLLTSTGFQPLFGCLSDAIGRKKPLLFCLFVLTFATMWCGLAQSMTSFIMARTFCGLGAGGMVSLSLIVISDLVPIEIRGIYQSYINVAFGVGSASGAALGGWIADSLGWRWEFGIQIPTLVACLCIACIAIPSNLGMAEGAKERGLLEATKVFDFKGSILLITSIAFLILGLNLGGNILLWTHPLVIISFIIFIVFFPLLIYVESRAAHPIMPPKIIFRNPRAGIILINCLGGTVANTVIFNVPLFFQAVMLESATNSGLRLLVPSLVSSLAGILVGFLITWTKQLKIYLVIGLVSSFIGSVALSFLQRTWQNWVYLVLLIPTSLGQGLMYPTTFMAILSVSPQSEQAVVTSTLILWRSLGTVFGVSLSSLILQNMLRFFLNRNIIGPDRQQVIEAVRKSVTAIYDLEPLYQGQVRDSYTEALRFTFGSAAILSFICIIVSVSLKLPRIGASPKIR</sequence>
<gene>
    <name evidence="7" type="ORF">EPUL_001312</name>
</gene>
<evidence type="ECO:0000259" key="6">
    <source>
        <dbReference type="PROSITE" id="PS50850"/>
    </source>
</evidence>
<feature type="transmembrane region" description="Helical" evidence="5">
    <location>
        <begin position="356"/>
        <end position="374"/>
    </location>
</feature>
<dbReference type="Pfam" id="PF07690">
    <property type="entry name" value="MFS_1"/>
    <property type="match status" value="1"/>
</dbReference>
<feature type="transmembrane region" description="Helical" evidence="5">
    <location>
        <begin position="330"/>
        <end position="350"/>
    </location>
</feature>
<feature type="transmembrane region" description="Helical" evidence="5">
    <location>
        <begin position="166"/>
        <end position="183"/>
    </location>
</feature>
<feature type="transmembrane region" description="Helical" evidence="5">
    <location>
        <begin position="126"/>
        <end position="146"/>
    </location>
</feature>
<dbReference type="Gene3D" id="1.20.1250.20">
    <property type="entry name" value="MFS general substrate transporter like domains"/>
    <property type="match status" value="1"/>
</dbReference>
<feature type="transmembrane region" description="Helical" evidence="5">
    <location>
        <begin position="459"/>
        <end position="479"/>
    </location>
</feature>
<dbReference type="PANTHER" id="PTHR23501">
    <property type="entry name" value="MAJOR FACILITATOR SUPERFAMILY"/>
    <property type="match status" value="1"/>
</dbReference>
<dbReference type="InterPro" id="IPR036259">
    <property type="entry name" value="MFS_trans_sf"/>
</dbReference>
<dbReference type="EMBL" id="PEDP01000168">
    <property type="protein sequence ID" value="POS87223.1"/>
    <property type="molecule type" value="Genomic_DNA"/>
</dbReference>
<organism evidence="7 8">
    <name type="scientific">Erysiphe pulchra</name>
    <dbReference type="NCBI Taxonomy" id="225359"/>
    <lineage>
        <taxon>Eukaryota</taxon>
        <taxon>Fungi</taxon>
        <taxon>Dikarya</taxon>
        <taxon>Ascomycota</taxon>
        <taxon>Pezizomycotina</taxon>
        <taxon>Leotiomycetes</taxon>
        <taxon>Erysiphales</taxon>
        <taxon>Erysiphaceae</taxon>
        <taxon>Erysiphe</taxon>
    </lineage>
</organism>
<evidence type="ECO:0000256" key="5">
    <source>
        <dbReference type="SAM" id="Phobius"/>
    </source>
</evidence>
<feature type="domain" description="Major facilitator superfamily (MFS) profile" evidence="6">
    <location>
        <begin position="129"/>
        <end position="620"/>
    </location>
</feature>
<dbReference type="SUPFAM" id="SSF103473">
    <property type="entry name" value="MFS general substrate transporter"/>
    <property type="match status" value="1"/>
</dbReference>
<proteinExistence type="predicted"/>
<dbReference type="STRING" id="225359.A0A2S4PYW8"/>
<name>A0A2S4PYW8_9PEZI</name>
<feature type="transmembrane region" description="Helical" evidence="5">
    <location>
        <begin position="395"/>
        <end position="418"/>
    </location>
</feature>
<dbReference type="GO" id="GO:0000329">
    <property type="term" value="C:fungal-type vacuole membrane"/>
    <property type="evidence" value="ECO:0007669"/>
    <property type="project" value="TreeGrafter"/>
</dbReference>
<feature type="transmembrane region" description="Helical" evidence="5">
    <location>
        <begin position="596"/>
        <end position="617"/>
    </location>
</feature>
<feature type="non-terminal residue" evidence="7">
    <location>
        <position position="627"/>
    </location>
</feature>
<keyword evidence="2 5" id="KW-0812">Transmembrane</keyword>
<evidence type="ECO:0000313" key="7">
    <source>
        <dbReference type="EMBL" id="POS87223.1"/>
    </source>
</evidence>
<dbReference type="Gene3D" id="1.20.1720.10">
    <property type="entry name" value="Multidrug resistance protein D"/>
    <property type="match status" value="1"/>
</dbReference>
<evidence type="ECO:0000313" key="8">
    <source>
        <dbReference type="Proteomes" id="UP000237438"/>
    </source>
</evidence>
<keyword evidence="3 5" id="KW-1133">Transmembrane helix</keyword>
<dbReference type="PANTHER" id="PTHR23501:SF67">
    <property type="entry name" value="MFS MULTIDRUG EFFLUX TRANSPORTER (EUROFUNG)"/>
    <property type="match status" value="1"/>
</dbReference>
<dbReference type="GO" id="GO:0015174">
    <property type="term" value="F:basic amino acid transmembrane transporter activity"/>
    <property type="evidence" value="ECO:0007669"/>
    <property type="project" value="TreeGrafter"/>
</dbReference>